<dbReference type="SUPFAM" id="SSF48208">
    <property type="entry name" value="Six-hairpin glycosidases"/>
    <property type="match status" value="1"/>
</dbReference>
<evidence type="ECO:0000313" key="4">
    <source>
        <dbReference type="Proteomes" id="UP001500936"/>
    </source>
</evidence>
<sequence length="421" mass="49007">MDKDKIHQLRQEVYTHLTEELLPFWTTRCIDQHNGGYITHFDQHGHDTGEDEKSLIAQTRCLYTFASAHRAGYGNGELADLARHGADYLLERMWDPEHAGFYWMTNRRGEVLIDEKIVYGHSFAIYALSEYTLATGDQRGIDYAGKVFDLLQRNATDTHYGGYFEMFHRDWTLKGPGPAGGDRKTLDVHMHLMEAYTTLYVCTGQEVHRRKLLEVIELLVRKIMHPQYGTGIPQFRPDWQVAPQIKFDIIWGWDRFTEDGVKHEAEDNTSYGHNAEFAWLLIHALEVLGISYSTYKDQLIKSFNHAADNGVDWEFGGVFVEGSHAGAVYDREKEFWQQAEVLIGFLDAYRFLGDEKFARAYENVHRFVFDKMILHHIGEWWPLMNREGTGPIWTHMSHSWKINYHTVRSMIQVVKRLDGLL</sequence>
<dbReference type="EMBL" id="BAABHB010000003">
    <property type="protein sequence ID" value="GAA4405050.1"/>
    <property type="molecule type" value="Genomic_DNA"/>
</dbReference>
<dbReference type="RefSeq" id="WP_345267155.1">
    <property type="nucleotide sequence ID" value="NZ_BAABHB010000003.1"/>
</dbReference>
<comment type="similarity">
    <text evidence="1">Belongs to the N-acylglucosamine 2-epimerase family.</text>
</comment>
<dbReference type="InterPro" id="IPR010819">
    <property type="entry name" value="AGE/CE"/>
</dbReference>
<dbReference type="PANTHER" id="PTHR15108">
    <property type="entry name" value="N-ACYLGLUCOSAMINE-2-EPIMERASE"/>
    <property type="match status" value="1"/>
</dbReference>
<dbReference type="Proteomes" id="UP001500936">
    <property type="component" value="Unassembled WGS sequence"/>
</dbReference>
<keyword evidence="2" id="KW-0413">Isomerase</keyword>
<dbReference type="Pfam" id="PF07221">
    <property type="entry name" value="GlcNAc_2-epim"/>
    <property type="match status" value="1"/>
</dbReference>
<reference evidence="4" key="1">
    <citation type="journal article" date="2019" name="Int. J. Syst. Evol. Microbiol.">
        <title>The Global Catalogue of Microorganisms (GCM) 10K type strain sequencing project: providing services to taxonomists for standard genome sequencing and annotation.</title>
        <authorList>
            <consortium name="The Broad Institute Genomics Platform"/>
            <consortium name="The Broad Institute Genome Sequencing Center for Infectious Disease"/>
            <person name="Wu L."/>
            <person name="Ma J."/>
        </authorList>
    </citation>
    <scope>NUCLEOTIDE SEQUENCE [LARGE SCALE GENOMIC DNA]</scope>
    <source>
        <strain evidence="4">JCM 17925</strain>
    </source>
</reference>
<name>A0ABP8KEN6_9BACT</name>
<comment type="caution">
    <text evidence="3">The sequence shown here is derived from an EMBL/GenBank/DDBJ whole genome shotgun (WGS) entry which is preliminary data.</text>
</comment>
<gene>
    <name evidence="3" type="ORF">GCM10023187_23090</name>
</gene>
<proteinExistence type="inferred from homology"/>
<keyword evidence="4" id="KW-1185">Reference proteome</keyword>
<accession>A0ABP8KEN6</accession>
<organism evidence="3 4">
    <name type="scientific">Nibrella viscosa</name>
    <dbReference type="NCBI Taxonomy" id="1084524"/>
    <lineage>
        <taxon>Bacteria</taxon>
        <taxon>Pseudomonadati</taxon>
        <taxon>Bacteroidota</taxon>
        <taxon>Cytophagia</taxon>
        <taxon>Cytophagales</taxon>
        <taxon>Spirosomataceae</taxon>
        <taxon>Nibrella</taxon>
    </lineage>
</organism>
<evidence type="ECO:0000313" key="3">
    <source>
        <dbReference type="EMBL" id="GAA4405050.1"/>
    </source>
</evidence>
<dbReference type="InterPro" id="IPR012341">
    <property type="entry name" value="6hp_glycosidase-like_sf"/>
</dbReference>
<dbReference type="Gene3D" id="1.50.10.10">
    <property type="match status" value="1"/>
</dbReference>
<evidence type="ECO:0000256" key="2">
    <source>
        <dbReference type="ARBA" id="ARBA00023235"/>
    </source>
</evidence>
<protein>
    <submittedName>
        <fullName evidence="3">Cellobiose 2-epimerase</fullName>
    </submittedName>
</protein>
<evidence type="ECO:0000256" key="1">
    <source>
        <dbReference type="ARBA" id="ARBA00008558"/>
    </source>
</evidence>
<dbReference type="InterPro" id="IPR008928">
    <property type="entry name" value="6-hairpin_glycosidase_sf"/>
</dbReference>